<evidence type="ECO:0000313" key="2">
    <source>
        <dbReference type="EMBL" id="SFV58561.1"/>
    </source>
</evidence>
<feature type="transmembrane region" description="Helical" evidence="1">
    <location>
        <begin position="145"/>
        <end position="163"/>
    </location>
</feature>
<sequence>MYKNNIKNRDRRLIDEALASEPIKNTFRLGLEFIKLNKTFTLTAMVIFIVLNIFGMIPVASFIFMVLLGIFALVIQIHIGKIFYESKDIKNYITEIKESSLDKTLTEHIATAFGAYLGWFVLALVLMFFFSLITSSLGIVNEFNGLVILGIPIVIVALFISYIQPLVQANVIMSNGVQEGFKAVFTLFSTRLWHLAFQSSYFKYIAGFGLISILLLFLSSFIMGLLTNLIGIPIIANVLMLILMYIFMIIMAVGSMMAKRIVEA</sequence>
<keyword evidence="1" id="KW-1133">Transmembrane helix</keyword>
<gene>
    <name evidence="2" type="ORF">MNB_SV-14-1057</name>
</gene>
<accession>A0A1W1BYM2</accession>
<keyword evidence="1" id="KW-0472">Membrane</keyword>
<dbReference type="AlphaFoldDB" id="A0A1W1BYM2"/>
<dbReference type="EMBL" id="FPHN01000092">
    <property type="protein sequence ID" value="SFV58561.1"/>
    <property type="molecule type" value="Genomic_DNA"/>
</dbReference>
<protein>
    <submittedName>
        <fullName evidence="2">Uncharacterized protein</fullName>
    </submittedName>
</protein>
<feature type="transmembrane region" description="Helical" evidence="1">
    <location>
        <begin position="63"/>
        <end position="84"/>
    </location>
</feature>
<proteinExistence type="predicted"/>
<feature type="transmembrane region" description="Helical" evidence="1">
    <location>
        <begin position="105"/>
        <end position="133"/>
    </location>
</feature>
<organism evidence="2">
    <name type="scientific">hydrothermal vent metagenome</name>
    <dbReference type="NCBI Taxonomy" id="652676"/>
    <lineage>
        <taxon>unclassified sequences</taxon>
        <taxon>metagenomes</taxon>
        <taxon>ecological metagenomes</taxon>
    </lineage>
</organism>
<reference evidence="2" key="1">
    <citation type="submission" date="2016-10" db="EMBL/GenBank/DDBJ databases">
        <authorList>
            <person name="de Groot N.N."/>
        </authorList>
    </citation>
    <scope>NUCLEOTIDE SEQUENCE</scope>
</reference>
<evidence type="ECO:0000256" key="1">
    <source>
        <dbReference type="SAM" id="Phobius"/>
    </source>
</evidence>
<name>A0A1W1BYM2_9ZZZZ</name>
<feature type="transmembrane region" description="Helical" evidence="1">
    <location>
        <begin position="39"/>
        <end position="57"/>
    </location>
</feature>
<feature type="transmembrane region" description="Helical" evidence="1">
    <location>
        <begin position="229"/>
        <end position="253"/>
    </location>
</feature>
<keyword evidence="1" id="KW-0812">Transmembrane</keyword>
<feature type="transmembrane region" description="Helical" evidence="1">
    <location>
        <begin position="201"/>
        <end position="223"/>
    </location>
</feature>